<dbReference type="Gene3D" id="3.40.50.1000">
    <property type="entry name" value="HAD superfamily/HAD-like"/>
    <property type="match status" value="1"/>
</dbReference>
<evidence type="ECO:0000313" key="2">
    <source>
        <dbReference type="Proteomes" id="UP000005396"/>
    </source>
</evidence>
<evidence type="ECO:0000313" key="1">
    <source>
        <dbReference type="EMBL" id="EDP18319.1"/>
    </source>
</evidence>
<proteinExistence type="predicted"/>
<dbReference type="InterPro" id="IPR023214">
    <property type="entry name" value="HAD_sf"/>
</dbReference>
<accession>A8RKQ5</accession>
<dbReference type="AlphaFoldDB" id="A8RKQ5"/>
<name>A8RKQ5_ENTBW</name>
<gene>
    <name evidence="1" type="ORF">CLOBOL_01387</name>
</gene>
<dbReference type="HOGENOM" id="CLU_017953_1_0_9"/>
<reference evidence="1 2" key="1">
    <citation type="submission" date="2007-08" db="EMBL/GenBank/DDBJ databases">
        <authorList>
            <person name="Fulton L."/>
            <person name="Clifton S."/>
            <person name="Fulton B."/>
            <person name="Xu J."/>
            <person name="Minx P."/>
            <person name="Pepin K.H."/>
            <person name="Johnson M."/>
            <person name="Thiruvilangam P."/>
            <person name="Bhonagiri V."/>
            <person name="Nash W.E."/>
            <person name="Mardis E.R."/>
            <person name="Wilson R.K."/>
        </authorList>
    </citation>
    <scope>NUCLEOTIDE SEQUENCE [LARGE SCALE GENOMIC DNA]</scope>
    <source>
        <strain evidence="2">ATCC BAA-613 / DSM 15670 / CCUG 46953 / JCM 12243 / WAL 16351</strain>
    </source>
</reference>
<dbReference type="Proteomes" id="UP000005396">
    <property type="component" value="Unassembled WGS sequence"/>
</dbReference>
<organism evidence="1 2">
    <name type="scientific">Enterocloster bolteae (strain ATCC BAA-613 / DSM 15670 / CCUG 46953 / JCM 12243 / WAL 16351)</name>
    <name type="common">Clostridium bolteae</name>
    <dbReference type="NCBI Taxonomy" id="411902"/>
    <lineage>
        <taxon>Bacteria</taxon>
        <taxon>Bacillati</taxon>
        <taxon>Bacillota</taxon>
        <taxon>Clostridia</taxon>
        <taxon>Lachnospirales</taxon>
        <taxon>Lachnospiraceae</taxon>
        <taxon>Enterocloster</taxon>
    </lineage>
</organism>
<dbReference type="Gene3D" id="1.10.150.400">
    <property type="match status" value="1"/>
</dbReference>
<dbReference type="EMBL" id="ABCC02000016">
    <property type="protein sequence ID" value="EDP18319.1"/>
    <property type="molecule type" value="Genomic_DNA"/>
</dbReference>
<comment type="caution">
    <text evidence="1">The sequence shown here is derived from an EMBL/GenBank/DDBJ whole genome shotgun (WGS) entry which is preliminary data.</text>
</comment>
<dbReference type="eggNOG" id="COG5610">
    <property type="taxonomic scope" value="Bacteria"/>
</dbReference>
<protein>
    <recommendedName>
        <fullName evidence="3">HAD family hydrolase</fullName>
    </recommendedName>
</protein>
<sequence>MMSDIIFLNTFKENFEKHKNKRIVIYGLSYGTKLIVENFPDFNICGLMDGYRTDGSIYEKKILSYQEVIALQIDMIIIVARPNITELIRNRIAAFCKKNSIVLFSADGKKLNIKMNKLDNEYFSISRELLQNKIDTYDIISFDVFDTLLMRKTLQPKDIFSLVEVRAMKEKNIQCAFEKNRILAEQNLLASFIPNYLQIYNELQFITGISDDEKEYLMDLELRIESQMLIPRKEMVRVFDYAKSRNKKIYLISDMYLSSNWIGNQLKKAGIIGYDELMISNEYSTSKGQNLFNVFIHKVKDKKILHIGDSEAFDIMAAQRNGIDNFRILSAYDMLQISVYKEVLYEIVDLTGRLQVGYFISRIFNSPFALFESDGKGRVKTGRDIGYIYMAPIITDFLLWLANKIKDKKSARVLFSARDGYLIDKLYGILRKKESLIKLPEGLYFLTSRILCISASLFNEDDILWSMNNTFSGSPEELLKKRYFLTEGEIEYFDPNKYSSISQYILAHKKAILSKSAEIREKYMEYISGLGLNGDDDLIFFDFVSTGTCQLCLSRLLNADLKGYYFYRFNTMDIAKQKLLIEAPYTSEGILAANSLLLECILTSFVPTVKGFDSSGKPVYLEERRTEEELCYIKEVQDGIVEYFEDFIKYRDVDDLDAKDISLGEIFLKFITPQYSTIINNIFRTYIIDDEFHNENLHVSNIYQY</sequence>
<dbReference type="PaxDb" id="411902-CLOBOL_01387"/>
<evidence type="ECO:0008006" key="3">
    <source>
        <dbReference type="Google" id="ProtNLM"/>
    </source>
</evidence>
<reference evidence="1 2" key="2">
    <citation type="submission" date="2007-09" db="EMBL/GenBank/DDBJ databases">
        <title>Draft genome sequence of Clostridium bolteae (ATCC BAA-613).</title>
        <authorList>
            <person name="Sudarsanam P."/>
            <person name="Ley R."/>
            <person name="Guruge J."/>
            <person name="Turnbaugh P.J."/>
            <person name="Mahowald M."/>
            <person name="Liep D."/>
            <person name="Gordon J."/>
        </authorList>
    </citation>
    <scope>NUCLEOTIDE SEQUENCE [LARGE SCALE GENOMIC DNA]</scope>
    <source>
        <strain evidence="2">ATCC BAA-613 / DSM 15670 / CCUG 46953 / JCM 12243 / WAL 16351</strain>
    </source>
</reference>
<dbReference type="InterPro" id="IPR036412">
    <property type="entry name" value="HAD-like_sf"/>
</dbReference>
<dbReference type="CDD" id="cd01427">
    <property type="entry name" value="HAD_like"/>
    <property type="match status" value="1"/>
</dbReference>
<dbReference type="SUPFAM" id="SSF56784">
    <property type="entry name" value="HAD-like"/>
    <property type="match status" value="1"/>
</dbReference>